<dbReference type="AlphaFoldDB" id="A0A6C0IXN8"/>
<dbReference type="EMBL" id="MN740287">
    <property type="protein sequence ID" value="QHT98078.1"/>
    <property type="molecule type" value="Genomic_DNA"/>
</dbReference>
<sequence length="35" mass="4089">MDDSNDTKFTCIANGGEVPFFDFIRLKAFAFKKQW</sequence>
<evidence type="ECO:0000313" key="1">
    <source>
        <dbReference type="EMBL" id="QHT98078.1"/>
    </source>
</evidence>
<protein>
    <submittedName>
        <fullName evidence="1">Uncharacterized protein</fullName>
    </submittedName>
</protein>
<reference evidence="1" key="1">
    <citation type="journal article" date="2020" name="Nature">
        <title>Giant virus diversity and host interactions through global metagenomics.</title>
        <authorList>
            <person name="Schulz F."/>
            <person name="Roux S."/>
            <person name="Paez-Espino D."/>
            <person name="Jungbluth S."/>
            <person name="Walsh D.A."/>
            <person name="Denef V.J."/>
            <person name="McMahon K.D."/>
            <person name="Konstantinidis K.T."/>
            <person name="Eloe-Fadrosh E.A."/>
            <person name="Kyrpides N.C."/>
            <person name="Woyke T."/>
        </authorList>
    </citation>
    <scope>NUCLEOTIDE SEQUENCE</scope>
    <source>
        <strain evidence="1">GVMAG-M-3300025626-8</strain>
    </source>
</reference>
<organism evidence="1">
    <name type="scientific">viral metagenome</name>
    <dbReference type="NCBI Taxonomy" id="1070528"/>
    <lineage>
        <taxon>unclassified sequences</taxon>
        <taxon>metagenomes</taxon>
        <taxon>organismal metagenomes</taxon>
    </lineage>
</organism>
<accession>A0A6C0IXN8</accession>
<name>A0A6C0IXN8_9ZZZZ</name>
<proteinExistence type="predicted"/>